<reference evidence="1 2" key="1">
    <citation type="submission" date="2019-10" db="EMBL/GenBank/DDBJ databases">
        <title>Pseudoalteromonas rubra S4059.</title>
        <authorList>
            <person name="Paulsen S."/>
            <person name="Wang X."/>
        </authorList>
    </citation>
    <scope>NUCLEOTIDE SEQUENCE [LARGE SCALE GENOMIC DNA]</scope>
    <source>
        <strain evidence="1 2">S4059</strain>
    </source>
</reference>
<protein>
    <submittedName>
        <fullName evidence="1">Uncharacterized protein</fullName>
    </submittedName>
</protein>
<evidence type="ECO:0000313" key="2">
    <source>
        <dbReference type="Proteomes" id="UP000305729"/>
    </source>
</evidence>
<proteinExistence type="predicted"/>
<dbReference type="EMBL" id="CP045429">
    <property type="protein sequence ID" value="QPB82221.1"/>
    <property type="molecule type" value="Genomic_DNA"/>
</dbReference>
<dbReference type="AlphaFoldDB" id="A0A7S8BKB0"/>
<accession>A0A7S8BKB0</accession>
<organism evidence="1 2">
    <name type="scientific">Pseudoalteromonas rubra</name>
    <dbReference type="NCBI Taxonomy" id="43658"/>
    <lineage>
        <taxon>Bacteria</taxon>
        <taxon>Pseudomonadati</taxon>
        <taxon>Pseudomonadota</taxon>
        <taxon>Gammaproteobacteria</taxon>
        <taxon>Alteromonadales</taxon>
        <taxon>Pseudoalteromonadaceae</taxon>
        <taxon>Pseudoalteromonas</taxon>
    </lineage>
</organism>
<gene>
    <name evidence="1" type="ORF">CWC22_004025</name>
</gene>
<sequence>MNSNPKELGKFLRKRKRAIKNPQKYQSVFEENQNDIQRYIDKGHIEFDFIVQENERLPFLPWEEFTSELGIPIDYYEMSAQTALIEQNKLCTEMLAHSLGYAYLKCIISYFTQQRFVTRFDREHDGGVAPDSVFYLAMAVILQQPKHASHIFRLFEVGYARHWVNRSKSHIGDCMILLFDAANGSKSMTPIVDGFAYADIVADWNTEDFDRLTTHLTRLCDDQVTQVSAPPSKDFFEFNNMNWGFTPYAALMLLALRAQHGLSNPDFSHPGFGNVTQLQPDAPVALVEDELLSQLLTRIRAQGFDEETALQA</sequence>
<evidence type="ECO:0000313" key="1">
    <source>
        <dbReference type="EMBL" id="QPB82221.1"/>
    </source>
</evidence>
<dbReference type="Proteomes" id="UP000305729">
    <property type="component" value="Chromosome 1"/>
</dbReference>
<dbReference type="RefSeq" id="WP_138539653.1">
    <property type="nucleotide sequence ID" value="NZ_CP045429.1"/>
</dbReference>
<name>A0A7S8BKB0_9GAMM</name>